<dbReference type="GO" id="GO:0016791">
    <property type="term" value="F:phosphatase activity"/>
    <property type="evidence" value="ECO:0007669"/>
    <property type="project" value="TreeGrafter"/>
</dbReference>
<gene>
    <name evidence="3" type="ORF">CLV46_1292</name>
</gene>
<dbReference type="RefSeq" id="WP_100364008.1">
    <property type="nucleotide sequence ID" value="NZ_PGFF01000001.1"/>
</dbReference>
<feature type="active site" description="Proton donor/acceptor" evidence="1">
    <location>
        <position position="82"/>
    </location>
</feature>
<dbReference type="EMBL" id="PGFF01000001">
    <property type="protein sequence ID" value="PJJ71739.1"/>
    <property type="molecule type" value="Genomic_DNA"/>
</dbReference>
<proteinExistence type="predicted"/>
<name>A0A2M9CIP3_9MICO</name>
<dbReference type="InterPro" id="IPR013078">
    <property type="entry name" value="His_Pase_superF_clade-1"/>
</dbReference>
<dbReference type="SUPFAM" id="SSF53254">
    <property type="entry name" value="Phosphoglycerate mutase-like"/>
    <property type="match status" value="1"/>
</dbReference>
<protein>
    <submittedName>
        <fullName evidence="3">Putative phosphoglycerate mutase</fullName>
    </submittedName>
</protein>
<evidence type="ECO:0000313" key="3">
    <source>
        <dbReference type="EMBL" id="PJJ71739.1"/>
    </source>
</evidence>
<dbReference type="SMART" id="SM00855">
    <property type="entry name" value="PGAM"/>
    <property type="match status" value="1"/>
</dbReference>
<dbReference type="AlphaFoldDB" id="A0A2M9CIP3"/>
<reference evidence="3 4" key="1">
    <citation type="submission" date="2017-11" db="EMBL/GenBank/DDBJ databases">
        <title>Genomic Encyclopedia of Archaeal and Bacterial Type Strains, Phase II (KMG-II): From Individual Species to Whole Genera.</title>
        <authorList>
            <person name="Goeker M."/>
        </authorList>
    </citation>
    <scope>NUCLEOTIDE SEQUENCE [LARGE SCALE GENOMIC DNA]</scope>
    <source>
        <strain evidence="3 4">DSM 27393</strain>
    </source>
</reference>
<dbReference type="PANTHER" id="PTHR48100:SF59">
    <property type="entry name" value="ADENOSYLCOBALAMIN_ALPHA-RIBAZOLE PHOSPHATASE"/>
    <property type="match status" value="1"/>
</dbReference>
<feature type="binding site" evidence="2">
    <location>
        <position position="57"/>
    </location>
    <ligand>
        <name>substrate</name>
    </ligand>
</feature>
<dbReference type="Pfam" id="PF00300">
    <property type="entry name" value="His_Phos_1"/>
    <property type="match status" value="1"/>
</dbReference>
<dbReference type="OrthoDB" id="4697614at2"/>
<dbReference type="GO" id="GO:0005737">
    <property type="term" value="C:cytoplasm"/>
    <property type="evidence" value="ECO:0007669"/>
    <property type="project" value="TreeGrafter"/>
</dbReference>
<accession>A0A2M9CIP3</accession>
<dbReference type="InterPro" id="IPR029033">
    <property type="entry name" value="His_PPase_superfam"/>
</dbReference>
<comment type="caution">
    <text evidence="3">The sequence shown here is derived from an EMBL/GenBank/DDBJ whole genome shotgun (WGS) entry which is preliminary data.</text>
</comment>
<feature type="binding site" evidence="2">
    <location>
        <begin position="82"/>
        <end position="85"/>
    </location>
    <ligand>
        <name>substrate</name>
    </ligand>
</feature>
<dbReference type="CDD" id="cd07067">
    <property type="entry name" value="HP_PGM_like"/>
    <property type="match status" value="1"/>
</dbReference>
<dbReference type="Proteomes" id="UP000228758">
    <property type="component" value="Unassembled WGS sequence"/>
</dbReference>
<organism evidence="3 4">
    <name type="scientific">Diaminobutyricimonas aerilata</name>
    <dbReference type="NCBI Taxonomy" id="1162967"/>
    <lineage>
        <taxon>Bacteria</taxon>
        <taxon>Bacillati</taxon>
        <taxon>Actinomycetota</taxon>
        <taxon>Actinomycetes</taxon>
        <taxon>Micrococcales</taxon>
        <taxon>Microbacteriaceae</taxon>
        <taxon>Diaminobutyricimonas</taxon>
    </lineage>
</organism>
<evidence type="ECO:0000313" key="4">
    <source>
        <dbReference type="Proteomes" id="UP000228758"/>
    </source>
</evidence>
<feature type="active site" description="Tele-phosphohistidine intermediate" evidence="1">
    <location>
        <position position="8"/>
    </location>
</feature>
<feature type="binding site" evidence="2">
    <location>
        <begin position="7"/>
        <end position="14"/>
    </location>
    <ligand>
        <name>substrate</name>
    </ligand>
</feature>
<dbReference type="PANTHER" id="PTHR48100">
    <property type="entry name" value="BROAD-SPECIFICITY PHOSPHATASE YOR283W-RELATED"/>
    <property type="match status" value="1"/>
</dbReference>
<sequence>MTYAFIRHGQTDWNREDRLQGSSDIPLNERGREQAAEAVDVVRGTEWAAVVSSPLSRARETAQIIADRLGVPLGAAYEELTERDYGPLEGFNATEAMDRWPDREYPGAEPIPSVVERGRAGLARIADDYGDADVVIVCHGTIIRYTLASLAGSPVDGIRNGAVSTFRLDGDAWKVLTVNGEPFVAVAETDAD</sequence>
<evidence type="ECO:0000256" key="2">
    <source>
        <dbReference type="PIRSR" id="PIRSR613078-2"/>
    </source>
</evidence>
<dbReference type="InterPro" id="IPR050275">
    <property type="entry name" value="PGM_Phosphatase"/>
</dbReference>
<evidence type="ECO:0000256" key="1">
    <source>
        <dbReference type="PIRSR" id="PIRSR613078-1"/>
    </source>
</evidence>
<dbReference type="Gene3D" id="3.40.50.1240">
    <property type="entry name" value="Phosphoglycerate mutase-like"/>
    <property type="match status" value="1"/>
</dbReference>
<keyword evidence="4" id="KW-1185">Reference proteome</keyword>